<feature type="chain" id="PRO_5046525747" evidence="6">
    <location>
        <begin position="32"/>
        <end position="1546"/>
    </location>
</feature>
<feature type="domain" description="PKD" evidence="8">
    <location>
        <begin position="879"/>
        <end position="963"/>
    </location>
</feature>
<evidence type="ECO:0000256" key="4">
    <source>
        <dbReference type="ARBA" id="ARBA00022989"/>
    </source>
</evidence>
<dbReference type="InterPro" id="IPR000601">
    <property type="entry name" value="PKD_dom"/>
</dbReference>
<dbReference type="RefSeq" id="WP_256766113.1">
    <property type="nucleotide sequence ID" value="NZ_CP101990.1"/>
</dbReference>
<feature type="signal peptide" evidence="6">
    <location>
        <begin position="1"/>
        <end position="31"/>
    </location>
</feature>
<feature type="domain" description="PKD" evidence="8">
    <location>
        <begin position="1279"/>
        <end position="1337"/>
    </location>
</feature>
<evidence type="ECO:0000259" key="7">
    <source>
        <dbReference type="PROSITE" id="PS50025"/>
    </source>
</evidence>
<dbReference type="Pfam" id="PF18911">
    <property type="entry name" value="PKD_4"/>
    <property type="match status" value="4"/>
</dbReference>
<dbReference type="CDD" id="cd00110">
    <property type="entry name" value="LamG"/>
    <property type="match status" value="1"/>
</dbReference>
<dbReference type="SUPFAM" id="SSF50998">
    <property type="entry name" value="Quinoprotein alcohol dehydrogenase-like"/>
    <property type="match status" value="1"/>
</dbReference>
<gene>
    <name evidence="9" type="ORF">NP095_03145</name>
</gene>
<dbReference type="SMART" id="SM00282">
    <property type="entry name" value="LamG"/>
    <property type="match status" value="1"/>
</dbReference>
<evidence type="ECO:0000259" key="8">
    <source>
        <dbReference type="PROSITE" id="PS50093"/>
    </source>
</evidence>
<dbReference type="InterPro" id="IPR013320">
    <property type="entry name" value="ConA-like_dom_sf"/>
</dbReference>
<keyword evidence="2" id="KW-0812">Transmembrane</keyword>
<reference evidence="9 10" key="1">
    <citation type="submission" date="2022-07" db="EMBL/GenBank/DDBJ databases">
        <title>Novel species in genus Aeromicrobium.</title>
        <authorList>
            <person name="Ye L."/>
        </authorList>
    </citation>
    <scope>NUCLEOTIDE SEQUENCE [LARGE SCALE GENOMIC DNA]</scope>
    <source>
        <strain evidence="10">zg-Y50</strain>
    </source>
</reference>
<dbReference type="Proteomes" id="UP001315860">
    <property type="component" value="Chromosome"/>
</dbReference>
<comment type="subcellular location">
    <subcellularLocation>
        <location evidence="1">Membrane</location>
        <topology evidence="1">Multi-pass membrane protein</topology>
    </subcellularLocation>
</comment>
<feature type="domain" description="PKD" evidence="8">
    <location>
        <begin position="796"/>
        <end position="875"/>
    </location>
</feature>
<evidence type="ECO:0000256" key="3">
    <source>
        <dbReference type="ARBA" id="ARBA00022737"/>
    </source>
</evidence>
<dbReference type="InterPro" id="IPR011047">
    <property type="entry name" value="Quinoprotein_ADH-like_sf"/>
</dbReference>
<dbReference type="SUPFAM" id="SSF49299">
    <property type="entry name" value="PKD domain"/>
    <property type="match status" value="4"/>
</dbReference>
<organism evidence="9 10">
    <name type="scientific">Aeromicrobium duanguangcaii</name>
    <dbReference type="NCBI Taxonomy" id="2968086"/>
    <lineage>
        <taxon>Bacteria</taxon>
        <taxon>Bacillati</taxon>
        <taxon>Actinomycetota</taxon>
        <taxon>Actinomycetes</taxon>
        <taxon>Propionibacteriales</taxon>
        <taxon>Nocardioidaceae</taxon>
        <taxon>Aeromicrobium</taxon>
    </lineage>
</organism>
<keyword evidence="6" id="KW-0732">Signal</keyword>
<keyword evidence="5" id="KW-0472">Membrane</keyword>
<name>A0ABY5KF81_9ACTN</name>
<keyword evidence="3" id="KW-0677">Repeat</keyword>
<keyword evidence="10" id="KW-1185">Reference proteome</keyword>
<dbReference type="PANTHER" id="PTHR46730">
    <property type="entry name" value="POLYCYSTIN-1"/>
    <property type="match status" value="1"/>
</dbReference>
<sequence>MRVPLSRVVAAVAVLSLSFAVLPAFLAPAQAADDRDQAPMLRERAGKPVVTADPLGTVQVNGSSSMVWAQAMIGNTVYAGGKFSHVHPAGTAENTNLTERGNLVAFDIRTGVMTSWNPSVNGVVKAVAASPDGARVYVGGTFTVANGSDRFNFAAFDAQTGDLIPGFTAAVGGAYVNAIVATNEAVYVGGLFSAGNGVSRRNLAAFSPSGSLLGWAPTTDLQVDAMALDPTGQLIIGGRFANVNTTAQRGLAALDLQTGAKLPFAVADVVKNGLATGSNAGNAGIWGLSADENGVYGTGWVSANTATGNLEGTFAAEAGSGAVRWIADCHGDHYAIHSDGDSVYTTSHEHSCDSIGGIRNGPSNGDHTRHASAYTTEAVGKVIRPETVSDIYLDWSGKPAPAEYDWFPEWLVGKASGSGQAGWSIVGNEDFIAVGGEFTGVNNRANHGLVRFAKAPAGGSQTRPLLSGSSWTPTVKSVRRGANIVTIPTNNDRDNSSLTYEFRRVGQSRPFATVKQKAIFWSPSVVSATDPEATPGQSVSYQVRTIDSDGNVADSAQASVTTRSSPTLEGYAAATADTRPLVYYRMGTGTSLTDVMGTVNGSGGSMSNVAGALAGDGDNGTRFTGTSLSRASSSSTIPVPNELSYEMWFRTNATNGGVLASLGNSASGSSSTYDRSLYMSNNGRLNFASYFGVWRTTSTEESFNDNEWHHVAVTQSLDGTRIYVDGRTVASDQNNRYGRRAFNARVRLGGDNTSGFPNRPSNQWFTGSIDEFALYPYALTPAQVTDHRDRGVGATPPVAAFASSVDGAQVAFDASGSTASGNRTITGYAWDFGDGTTGTGATPSHTYDEAGTYAVTLTVTDSGNSTSQVTQNVNVHRAPVADFTATATGLEVGFDPSPTTTSSGATIVGHAWDFGDGATSTQATPVHEYDEDGTYEVTLRVTDSLGAVSAPVKHDVTVKGSATFAADAFGRSVGTGWGAADVGGAWSGTAGFSVSDGVGKVSVPATVTRSTLLPVGVGDAASTFSVAVDKPVAGGVAQFNYWVHRNSTGEYRVKLRYLADGTVTVWLTKNIGTTETLLADGGTLAGFTQAAGAELKVRVETVTSGGSTTLRTKVWPAGAAEPTAWRASTNDATAALQAPGQVGYSFYANGAVSNGPLTWAVDNLAVRGEKPVHEAPVANFTHESTGLTLAVDPSVNTSQGATVASYAWNFGDGSTSTERTPTHRYDEPGTYQVRLVVTDSEGAQSEPVTKSVTVAHANPTAAFDVTAAEMNVAADATASSATDDATLTYSWDWGDGSAPSTGVTANHTYEAASTYTVTLTVNDSLGGTATATRQVLVKPTSLKATDAFGRSVGTGWGAADVGGAWSGTAGFSVSDGVGKVSVPATVTRSTLLPVGVGDAASTFSVAVDKPVAGGVAQFNYWVHRNSTGEYRVKLRYLADGTVTVWLTKNIGTTETLLADGGTLAGFTQAAGAELKVRVETVTSGGSTTLRTKVWPAGAAEPTAWRASTNDATAALQAPGQVGYSFYANGAVSNGPLTWAVDNLAVE</sequence>
<dbReference type="CDD" id="cd00146">
    <property type="entry name" value="PKD"/>
    <property type="match status" value="4"/>
</dbReference>
<evidence type="ECO:0000256" key="2">
    <source>
        <dbReference type="ARBA" id="ARBA00022692"/>
    </source>
</evidence>
<dbReference type="EMBL" id="CP101990">
    <property type="protein sequence ID" value="UUI69117.1"/>
    <property type="molecule type" value="Genomic_DNA"/>
</dbReference>
<evidence type="ECO:0000256" key="5">
    <source>
        <dbReference type="ARBA" id="ARBA00023136"/>
    </source>
</evidence>
<dbReference type="PANTHER" id="PTHR46730:SF4">
    <property type="entry name" value="POLYCYSTIC KIDNEY DISEASE PROTEIN 1-LIKE 1"/>
    <property type="match status" value="1"/>
</dbReference>
<dbReference type="SUPFAM" id="SSF49899">
    <property type="entry name" value="Concanavalin A-like lectins/glucanases"/>
    <property type="match status" value="1"/>
</dbReference>
<dbReference type="InterPro" id="IPR013783">
    <property type="entry name" value="Ig-like_fold"/>
</dbReference>
<dbReference type="Gene3D" id="2.60.40.10">
    <property type="entry name" value="Immunoglobulins"/>
    <property type="match status" value="4"/>
</dbReference>
<dbReference type="InterPro" id="IPR035986">
    <property type="entry name" value="PKD_dom_sf"/>
</dbReference>
<protein>
    <submittedName>
        <fullName evidence="9">PKD domain-containing protein</fullName>
    </submittedName>
</protein>
<dbReference type="InterPro" id="IPR001791">
    <property type="entry name" value="Laminin_G"/>
</dbReference>
<dbReference type="Gene3D" id="2.60.120.200">
    <property type="match status" value="1"/>
</dbReference>
<evidence type="ECO:0000256" key="1">
    <source>
        <dbReference type="ARBA" id="ARBA00004141"/>
    </source>
</evidence>
<feature type="domain" description="PKD" evidence="8">
    <location>
        <begin position="1197"/>
        <end position="1254"/>
    </location>
</feature>
<feature type="domain" description="Laminin G" evidence="7">
    <location>
        <begin position="620"/>
        <end position="798"/>
    </location>
</feature>
<accession>A0ABY5KF81</accession>
<dbReference type="PROSITE" id="PS50025">
    <property type="entry name" value="LAM_G_DOMAIN"/>
    <property type="match status" value="1"/>
</dbReference>
<dbReference type="InterPro" id="IPR022409">
    <property type="entry name" value="PKD/Chitinase_dom"/>
</dbReference>
<evidence type="ECO:0000256" key="6">
    <source>
        <dbReference type="SAM" id="SignalP"/>
    </source>
</evidence>
<proteinExistence type="predicted"/>
<evidence type="ECO:0000313" key="9">
    <source>
        <dbReference type="EMBL" id="UUI69117.1"/>
    </source>
</evidence>
<dbReference type="Pfam" id="PF13385">
    <property type="entry name" value="Laminin_G_3"/>
    <property type="match status" value="1"/>
</dbReference>
<evidence type="ECO:0000313" key="10">
    <source>
        <dbReference type="Proteomes" id="UP001315860"/>
    </source>
</evidence>
<dbReference type="SMART" id="SM00089">
    <property type="entry name" value="PKD"/>
    <property type="match status" value="4"/>
</dbReference>
<dbReference type="PROSITE" id="PS50093">
    <property type="entry name" value="PKD"/>
    <property type="match status" value="4"/>
</dbReference>
<keyword evidence="4" id="KW-1133">Transmembrane helix</keyword>